<dbReference type="EMBL" id="CP120631">
    <property type="protein sequence ID" value="WEW61960.1"/>
    <property type="molecule type" value="Genomic_DNA"/>
</dbReference>
<name>A0AAF0ILF8_9EURO</name>
<evidence type="ECO:0008006" key="3">
    <source>
        <dbReference type="Google" id="ProtNLM"/>
    </source>
</evidence>
<proteinExistence type="predicted"/>
<organism evidence="1 2">
    <name type="scientific">Emydomyces testavorans</name>
    <dbReference type="NCBI Taxonomy" id="2070801"/>
    <lineage>
        <taxon>Eukaryota</taxon>
        <taxon>Fungi</taxon>
        <taxon>Dikarya</taxon>
        <taxon>Ascomycota</taxon>
        <taxon>Pezizomycotina</taxon>
        <taxon>Eurotiomycetes</taxon>
        <taxon>Eurotiomycetidae</taxon>
        <taxon>Onygenales</taxon>
        <taxon>Nannizziopsiaceae</taxon>
        <taxon>Emydomyces</taxon>
    </lineage>
</organism>
<accession>A0AAF0ILF8</accession>
<sequence>MTAITKQELKETLETAIERRSCNYVNSYAISFCWQTDNTNAEDDVDHFQSFLITLGLHTAEECVILEDDKTPAWTVADKLVAIMKNAHSSPGASIVFVHYAGHGMKDEFGELVFTSGSGQSFRVYAAFFHLSVNTSPYLDDASEVDMVFIFDSFGCATQELTPRKRVVEVLAAMDVQDATVSAPTDRRSVTAKLAGEVTRRKRAGAEFVELAEVIATLRAISPQEKPTHTVALGGQSICLPLRTNRSGRPANTLSTWTPKLTAVFSVHIFDQFSQDDIDELIAWIRQLSRKTSIQLVRLYETNSMCLIFEADYAIYTKLAGLRGIGLICETTNGNLLHQDQTPLHNSDLSSDEKAL</sequence>
<keyword evidence="2" id="KW-1185">Reference proteome</keyword>
<evidence type="ECO:0000313" key="1">
    <source>
        <dbReference type="EMBL" id="WEW61960.1"/>
    </source>
</evidence>
<dbReference type="AlphaFoldDB" id="A0AAF0ILF8"/>
<evidence type="ECO:0000313" key="2">
    <source>
        <dbReference type="Proteomes" id="UP001219355"/>
    </source>
</evidence>
<dbReference type="Proteomes" id="UP001219355">
    <property type="component" value="Chromosome 5"/>
</dbReference>
<protein>
    <recommendedName>
        <fullName evidence="3">Caspase domain-containing protein</fullName>
    </recommendedName>
</protein>
<gene>
    <name evidence="1" type="ORF">PRK78_007460</name>
</gene>
<reference evidence="1" key="1">
    <citation type="submission" date="2023-03" db="EMBL/GenBank/DDBJ databases">
        <title>Emydomyces testavorans Genome Sequence.</title>
        <authorList>
            <person name="Hoyer L."/>
        </authorList>
    </citation>
    <scope>NUCLEOTIDE SEQUENCE</scope>
    <source>
        <strain evidence="1">16-2883</strain>
    </source>
</reference>